<dbReference type="Proteomes" id="UP000800035">
    <property type="component" value="Unassembled WGS sequence"/>
</dbReference>
<proteinExistence type="predicted"/>
<dbReference type="AlphaFoldDB" id="A0A6A5TZG6"/>
<keyword evidence="2" id="KW-1185">Reference proteome</keyword>
<accession>A0A6A5TZG6</accession>
<protein>
    <submittedName>
        <fullName evidence="1">Uncharacterized protein</fullName>
    </submittedName>
</protein>
<sequence>MAQLPGHRLVLRSDNAVLTGTSTPDAELSLLNVPPEYQLAPTVPSPFSGTLEASLDAILVFGSMYPQLKTLTTPLLQTVDRTTDWLKLCQGVLHAHAEKPAQGRYLLEEFLFLITRTLLPEQIAENRRYMYLMYFAKRGLSNRVTLRYDMLRGWKMRSHAHPIVIDSNLPRIPYPTPPKPLRNKARPHRRALMLNVLPTLIAAKFDEPYVTKKITECMRHHVTDLDHYLLLTDGEVENWGTIRLLMAVAEVVLQWQWLRENTELMDDMDVRMWEDMDGKADESEWVKDTKNVKGLAQK</sequence>
<dbReference type="EMBL" id="ML976990">
    <property type="protein sequence ID" value="KAF1957022.1"/>
    <property type="molecule type" value="Genomic_DNA"/>
</dbReference>
<reference evidence="1" key="1">
    <citation type="journal article" date="2020" name="Stud. Mycol.">
        <title>101 Dothideomycetes genomes: a test case for predicting lifestyles and emergence of pathogens.</title>
        <authorList>
            <person name="Haridas S."/>
            <person name="Albert R."/>
            <person name="Binder M."/>
            <person name="Bloem J."/>
            <person name="Labutti K."/>
            <person name="Salamov A."/>
            <person name="Andreopoulos B."/>
            <person name="Baker S."/>
            <person name="Barry K."/>
            <person name="Bills G."/>
            <person name="Bluhm B."/>
            <person name="Cannon C."/>
            <person name="Castanera R."/>
            <person name="Culley D."/>
            <person name="Daum C."/>
            <person name="Ezra D."/>
            <person name="Gonzalez J."/>
            <person name="Henrissat B."/>
            <person name="Kuo A."/>
            <person name="Liang C."/>
            <person name="Lipzen A."/>
            <person name="Lutzoni F."/>
            <person name="Magnuson J."/>
            <person name="Mondo S."/>
            <person name="Nolan M."/>
            <person name="Ohm R."/>
            <person name="Pangilinan J."/>
            <person name="Park H.-J."/>
            <person name="Ramirez L."/>
            <person name="Alfaro M."/>
            <person name="Sun H."/>
            <person name="Tritt A."/>
            <person name="Yoshinaga Y."/>
            <person name="Zwiers L.-H."/>
            <person name="Turgeon B."/>
            <person name="Goodwin S."/>
            <person name="Spatafora J."/>
            <person name="Crous P."/>
            <person name="Grigoriev I."/>
        </authorList>
    </citation>
    <scope>NUCLEOTIDE SEQUENCE</scope>
    <source>
        <strain evidence="1">CBS 675.92</strain>
    </source>
</reference>
<dbReference type="OrthoDB" id="3790454at2759"/>
<evidence type="ECO:0000313" key="2">
    <source>
        <dbReference type="Proteomes" id="UP000800035"/>
    </source>
</evidence>
<name>A0A6A5TZG6_9PLEO</name>
<evidence type="ECO:0000313" key="1">
    <source>
        <dbReference type="EMBL" id="KAF1957022.1"/>
    </source>
</evidence>
<gene>
    <name evidence="1" type="ORF">CC80DRAFT_411964</name>
</gene>
<organism evidence="1 2">
    <name type="scientific">Byssothecium circinans</name>
    <dbReference type="NCBI Taxonomy" id="147558"/>
    <lineage>
        <taxon>Eukaryota</taxon>
        <taxon>Fungi</taxon>
        <taxon>Dikarya</taxon>
        <taxon>Ascomycota</taxon>
        <taxon>Pezizomycotina</taxon>
        <taxon>Dothideomycetes</taxon>
        <taxon>Pleosporomycetidae</taxon>
        <taxon>Pleosporales</taxon>
        <taxon>Massarineae</taxon>
        <taxon>Massarinaceae</taxon>
        <taxon>Byssothecium</taxon>
    </lineage>
</organism>